<dbReference type="GO" id="GO:0004518">
    <property type="term" value="F:nuclease activity"/>
    <property type="evidence" value="ECO:0007669"/>
    <property type="project" value="UniProtKB-KW"/>
</dbReference>
<dbReference type="AlphaFoldDB" id="A0AAN7ZNL3"/>
<evidence type="ECO:0000313" key="15">
    <source>
        <dbReference type="Proteomes" id="UP001329430"/>
    </source>
</evidence>
<dbReference type="PANTHER" id="PTHR22930:SF289">
    <property type="entry name" value="DDE TNP4 DOMAIN-CONTAINING PROTEIN-RELATED"/>
    <property type="match status" value="1"/>
</dbReference>
<dbReference type="Proteomes" id="UP001329430">
    <property type="component" value="Chromosome 4"/>
</dbReference>
<evidence type="ECO:0000256" key="7">
    <source>
        <dbReference type="ARBA" id="ARBA00022722"/>
    </source>
</evidence>
<keyword evidence="7" id="KW-0540">Nuclease</keyword>
<comment type="function">
    <text evidence="12">Transposase-derived protein that may have nuclease activity. Does not have transposase activity.</text>
</comment>
<dbReference type="PRINTS" id="PR02086">
    <property type="entry name" value="PUTNUCHARBI1"/>
</dbReference>
<dbReference type="GO" id="GO:0005634">
    <property type="term" value="C:nucleus"/>
    <property type="evidence" value="ECO:0007669"/>
    <property type="project" value="UniProtKB-SubCell"/>
</dbReference>
<evidence type="ECO:0000313" key="14">
    <source>
        <dbReference type="EMBL" id="KAK5644346.1"/>
    </source>
</evidence>
<dbReference type="EMBL" id="JAVRBK010000004">
    <property type="protein sequence ID" value="KAK5644346.1"/>
    <property type="molecule type" value="Genomic_DNA"/>
</dbReference>
<keyword evidence="9" id="KW-0378">Hydrolase</keyword>
<dbReference type="Pfam" id="PF13359">
    <property type="entry name" value="DDE_Tnp_4"/>
    <property type="match status" value="1"/>
</dbReference>
<sequence>MDPLNLSIFDSDEDEFVEDIVLHRNPKVFKNRINYLEEYDDFEFFKRFRIQKPTFVMLCDTIEHQITSATDRNNAIAPATKLFLALRFYATGNMLIAAGDYAGVSKTSACNIVTQVTEAIASLRPRYIKFPVTHAEKQIVKEDFYRIARFPHVIGAIDCTHVRINSPGGIEAERYRNRKGYFSWNVQTICDAKLRVTDIVARWSGSSHDQTIFSNSRIKGVLQNNEFGTSIILGDSGYANTNYLITPLGQTNTPAENLFNESHIRTRNCVERLYGVWKRRFPILSMGMRCVCL</sequence>
<keyword evidence="8" id="KW-0479">Metal-binding</keyword>
<organism evidence="14 15">
    <name type="scientific">Pyrocoelia pectoralis</name>
    <dbReference type="NCBI Taxonomy" id="417401"/>
    <lineage>
        <taxon>Eukaryota</taxon>
        <taxon>Metazoa</taxon>
        <taxon>Ecdysozoa</taxon>
        <taxon>Arthropoda</taxon>
        <taxon>Hexapoda</taxon>
        <taxon>Insecta</taxon>
        <taxon>Pterygota</taxon>
        <taxon>Neoptera</taxon>
        <taxon>Endopterygota</taxon>
        <taxon>Coleoptera</taxon>
        <taxon>Polyphaga</taxon>
        <taxon>Elateriformia</taxon>
        <taxon>Elateroidea</taxon>
        <taxon>Lampyridae</taxon>
        <taxon>Lampyrinae</taxon>
        <taxon>Pyrocoelia</taxon>
    </lineage>
</organism>
<dbReference type="InterPro" id="IPR027806">
    <property type="entry name" value="HARBI1_dom"/>
</dbReference>
<evidence type="ECO:0000259" key="13">
    <source>
        <dbReference type="Pfam" id="PF13359"/>
    </source>
</evidence>
<keyword evidence="15" id="KW-1185">Reference proteome</keyword>
<comment type="similarity">
    <text evidence="4">Belongs to the HARBI1 family.</text>
</comment>
<dbReference type="PANTHER" id="PTHR22930">
    <property type="match status" value="1"/>
</dbReference>
<dbReference type="InterPro" id="IPR026103">
    <property type="entry name" value="HARBI1_animal"/>
</dbReference>
<keyword evidence="10" id="KW-0539">Nucleus</keyword>
<keyword evidence="6" id="KW-0963">Cytoplasm</keyword>
<evidence type="ECO:0000256" key="2">
    <source>
        <dbReference type="ARBA" id="ARBA00004123"/>
    </source>
</evidence>
<dbReference type="GO" id="GO:0046872">
    <property type="term" value="F:metal ion binding"/>
    <property type="evidence" value="ECO:0007669"/>
    <property type="project" value="UniProtKB-KW"/>
</dbReference>
<comment type="cofactor">
    <cofactor evidence="1">
        <name>a divalent metal cation</name>
        <dbReference type="ChEBI" id="CHEBI:60240"/>
    </cofactor>
</comment>
<reference evidence="14 15" key="1">
    <citation type="journal article" date="2024" name="Insects">
        <title>An Improved Chromosome-Level Genome Assembly of the Firefly Pyrocoelia pectoralis.</title>
        <authorList>
            <person name="Fu X."/>
            <person name="Meyer-Rochow V.B."/>
            <person name="Ballantyne L."/>
            <person name="Zhu X."/>
        </authorList>
    </citation>
    <scope>NUCLEOTIDE SEQUENCE [LARGE SCALE GENOMIC DNA]</scope>
    <source>
        <strain evidence="14">XCY_ONT2</strain>
    </source>
</reference>
<evidence type="ECO:0000256" key="12">
    <source>
        <dbReference type="ARBA" id="ARBA00045850"/>
    </source>
</evidence>
<gene>
    <name evidence="14" type="ORF">RI129_005646</name>
</gene>
<comment type="subcellular location">
    <subcellularLocation>
        <location evidence="3">Cytoplasm</location>
    </subcellularLocation>
    <subcellularLocation>
        <location evidence="2">Nucleus</location>
    </subcellularLocation>
</comment>
<dbReference type="GO" id="GO:0005737">
    <property type="term" value="C:cytoplasm"/>
    <property type="evidence" value="ECO:0007669"/>
    <property type="project" value="UniProtKB-SubCell"/>
</dbReference>
<evidence type="ECO:0000256" key="5">
    <source>
        <dbReference type="ARBA" id="ARBA00015519"/>
    </source>
</evidence>
<name>A0AAN7ZNL3_9COLE</name>
<accession>A0AAN7ZNL3</accession>
<comment type="caution">
    <text evidence="14">The sequence shown here is derived from an EMBL/GenBank/DDBJ whole genome shotgun (WGS) entry which is preliminary data.</text>
</comment>
<evidence type="ECO:0000256" key="3">
    <source>
        <dbReference type="ARBA" id="ARBA00004496"/>
    </source>
</evidence>
<dbReference type="InterPro" id="IPR045249">
    <property type="entry name" value="HARBI1-like"/>
</dbReference>
<evidence type="ECO:0000256" key="11">
    <source>
        <dbReference type="ARBA" id="ARBA00030126"/>
    </source>
</evidence>
<protein>
    <recommendedName>
        <fullName evidence="5">Putative nuclease HARBI1</fullName>
    </recommendedName>
    <alternativeName>
        <fullName evidence="11">Harbinger transposase-derived nuclease</fullName>
    </alternativeName>
</protein>
<feature type="domain" description="DDE Tnp4" evidence="13">
    <location>
        <begin position="157"/>
        <end position="286"/>
    </location>
</feature>
<evidence type="ECO:0000256" key="4">
    <source>
        <dbReference type="ARBA" id="ARBA00006958"/>
    </source>
</evidence>
<evidence type="ECO:0000256" key="6">
    <source>
        <dbReference type="ARBA" id="ARBA00022490"/>
    </source>
</evidence>
<evidence type="ECO:0000256" key="9">
    <source>
        <dbReference type="ARBA" id="ARBA00022801"/>
    </source>
</evidence>
<proteinExistence type="inferred from homology"/>
<evidence type="ECO:0000256" key="10">
    <source>
        <dbReference type="ARBA" id="ARBA00023242"/>
    </source>
</evidence>
<dbReference type="GO" id="GO:0016787">
    <property type="term" value="F:hydrolase activity"/>
    <property type="evidence" value="ECO:0007669"/>
    <property type="project" value="UniProtKB-KW"/>
</dbReference>
<evidence type="ECO:0000256" key="8">
    <source>
        <dbReference type="ARBA" id="ARBA00022723"/>
    </source>
</evidence>
<evidence type="ECO:0000256" key="1">
    <source>
        <dbReference type="ARBA" id="ARBA00001968"/>
    </source>
</evidence>